<dbReference type="AlphaFoldDB" id="A0A1F8E014"/>
<protein>
    <submittedName>
        <fullName evidence="2">Uncharacterized protein</fullName>
    </submittedName>
</protein>
<dbReference type="Proteomes" id="UP000176422">
    <property type="component" value="Unassembled WGS sequence"/>
</dbReference>
<accession>A0A1F8E014</accession>
<evidence type="ECO:0000313" key="3">
    <source>
        <dbReference type="Proteomes" id="UP000176422"/>
    </source>
</evidence>
<reference evidence="2 3" key="1">
    <citation type="journal article" date="2016" name="Nat. Commun.">
        <title>Thousands of microbial genomes shed light on interconnected biogeochemical processes in an aquifer system.</title>
        <authorList>
            <person name="Anantharaman K."/>
            <person name="Brown C.T."/>
            <person name="Hug L.A."/>
            <person name="Sharon I."/>
            <person name="Castelle C.J."/>
            <person name="Probst A.J."/>
            <person name="Thomas B.C."/>
            <person name="Singh A."/>
            <person name="Wilkins M.J."/>
            <person name="Karaoz U."/>
            <person name="Brodie E.L."/>
            <person name="Williams K.H."/>
            <person name="Hubbard S.S."/>
            <person name="Banfield J.F."/>
        </authorList>
    </citation>
    <scope>NUCLEOTIDE SEQUENCE [LARGE SCALE GENOMIC DNA]</scope>
</reference>
<keyword evidence="1" id="KW-0812">Transmembrane</keyword>
<comment type="caution">
    <text evidence="2">The sequence shown here is derived from an EMBL/GenBank/DDBJ whole genome shotgun (WGS) entry which is preliminary data.</text>
</comment>
<keyword evidence="1" id="KW-1133">Transmembrane helix</keyword>
<gene>
    <name evidence="2" type="ORF">A2372_03125</name>
</gene>
<evidence type="ECO:0000256" key="1">
    <source>
        <dbReference type="SAM" id="Phobius"/>
    </source>
</evidence>
<feature type="transmembrane region" description="Helical" evidence="1">
    <location>
        <begin position="50"/>
        <end position="71"/>
    </location>
</feature>
<evidence type="ECO:0000313" key="2">
    <source>
        <dbReference type="EMBL" id="OGM93355.1"/>
    </source>
</evidence>
<organism evidence="2 3">
    <name type="scientific">Candidatus Wolfebacteria bacterium RIFOXYB1_FULL_54_12</name>
    <dbReference type="NCBI Taxonomy" id="1802559"/>
    <lineage>
        <taxon>Bacteria</taxon>
        <taxon>Candidatus Wolfeibacteriota</taxon>
    </lineage>
</organism>
<keyword evidence="1" id="KW-0472">Membrane</keyword>
<dbReference type="EMBL" id="MGIT01000001">
    <property type="protein sequence ID" value="OGM93355.1"/>
    <property type="molecule type" value="Genomic_DNA"/>
</dbReference>
<sequence>MAGRGNVFRHIHRDVTRTESVLKFHTRRYRKTQKARTNYRKSEESYSSSLFYFLFIPGAAMSAFYLIPPFLECLFKIDIEIIGDIQQIVKYIGQLMRHGKSRLFAR</sequence>
<proteinExistence type="predicted"/>
<name>A0A1F8E014_9BACT</name>